<accession>A0A6J4K2A4</accession>
<feature type="compositionally biased region" description="Basic residues" evidence="1">
    <location>
        <begin position="160"/>
        <end position="177"/>
    </location>
</feature>
<organism evidence="2">
    <name type="scientific">uncultured Actinomycetospora sp</name>
    <dbReference type="NCBI Taxonomy" id="1135996"/>
    <lineage>
        <taxon>Bacteria</taxon>
        <taxon>Bacillati</taxon>
        <taxon>Actinomycetota</taxon>
        <taxon>Actinomycetes</taxon>
        <taxon>Pseudonocardiales</taxon>
        <taxon>Pseudonocardiaceae</taxon>
        <taxon>Actinomycetospora</taxon>
        <taxon>environmental samples</taxon>
    </lineage>
</organism>
<evidence type="ECO:0000313" key="2">
    <source>
        <dbReference type="EMBL" id="CAA9293415.1"/>
    </source>
</evidence>
<proteinExistence type="predicted"/>
<dbReference type="EMBL" id="CADCTH010000585">
    <property type="protein sequence ID" value="CAA9293415.1"/>
    <property type="molecule type" value="Genomic_DNA"/>
</dbReference>
<gene>
    <name evidence="2" type="ORF">AVDCRST_MAG54-4644</name>
</gene>
<dbReference type="AlphaFoldDB" id="A0A6J4K2A4"/>
<reference evidence="2" key="1">
    <citation type="submission" date="2020-02" db="EMBL/GenBank/DDBJ databases">
        <authorList>
            <person name="Meier V. D."/>
        </authorList>
    </citation>
    <scope>NUCLEOTIDE SEQUENCE</scope>
    <source>
        <strain evidence="2">AVDCRST_MAG54</strain>
    </source>
</reference>
<protein>
    <submittedName>
        <fullName evidence="2">Uncharacterized protein</fullName>
    </submittedName>
</protein>
<feature type="compositionally biased region" description="Basic residues" evidence="1">
    <location>
        <begin position="56"/>
        <end position="89"/>
    </location>
</feature>
<feature type="compositionally biased region" description="Basic and acidic residues" evidence="1">
    <location>
        <begin position="146"/>
        <end position="155"/>
    </location>
</feature>
<sequence length="189" mass="20589">GERTDTVSRCPGGGLAPGRGPRAAGDQVAGDHRADPRRALRRLVAGRPLAADRCAGPRRRGCPRARSARPAARHLVHPARRPARARRRRAGDGDARGGPPGRPRPPPPRRLPTDHGGRGAVVVTSDGGTPPRWLRRRGPGRQAAGRRADRGDERPIPPPRRPRGARPLPRRHHVRRPRLPDRPAAARRM</sequence>
<feature type="compositionally biased region" description="Pro residues" evidence="1">
    <location>
        <begin position="100"/>
        <end position="110"/>
    </location>
</feature>
<feature type="non-terminal residue" evidence="2">
    <location>
        <position position="189"/>
    </location>
</feature>
<feature type="non-terminal residue" evidence="2">
    <location>
        <position position="1"/>
    </location>
</feature>
<name>A0A6J4K2A4_9PSEU</name>
<feature type="region of interest" description="Disordered" evidence="1">
    <location>
        <begin position="1"/>
        <end position="189"/>
    </location>
</feature>
<feature type="compositionally biased region" description="Basic and acidic residues" evidence="1">
    <location>
        <begin position="29"/>
        <end position="38"/>
    </location>
</feature>
<evidence type="ECO:0000256" key="1">
    <source>
        <dbReference type="SAM" id="MobiDB-lite"/>
    </source>
</evidence>